<dbReference type="InterPro" id="IPR039425">
    <property type="entry name" value="RNA_pol_sigma-70-like"/>
</dbReference>
<feature type="domain" description="RNA polymerase sigma-70 region 2" evidence="6">
    <location>
        <begin position="32"/>
        <end position="95"/>
    </location>
</feature>
<dbReference type="NCBIfam" id="TIGR02937">
    <property type="entry name" value="sigma70-ECF"/>
    <property type="match status" value="1"/>
</dbReference>
<evidence type="ECO:0000256" key="4">
    <source>
        <dbReference type="ARBA" id="ARBA00023125"/>
    </source>
</evidence>
<dbReference type="Gene3D" id="1.10.10.10">
    <property type="entry name" value="Winged helix-like DNA-binding domain superfamily/Winged helix DNA-binding domain"/>
    <property type="match status" value="1"/>
</dbReference>
<comment type="similarity">
    <text evidence="1">Belongs to the sigma-70 factor family. ECF subfamily.</text>
</comment>
<dbReference type="InterPro" id="IPR014284">
    <property type="entry name" value="RNA_pol_sigma-70_dom"/>
</dbReference>
<keyword evidence="9" id="KW-1185">Reference proteome</keyword>
<dbReference type="PANTHER" id="PTHR43133:SF8">
    <property type="entry name" value="RNA POLYMERASE SIGMA FACTOR HI_1459-RELATED"/>
    <property type="match status" value="1"/>
</dbReference>
<evidence type="ECO:0000259" key="7">
    <source>
        <dbReference type="Pfam" id="PF08281"/>
    </source>
</evidence>
<keyword evidence="4" id="KW-0238">DNA-binding</keyword>
<accession>A0AAW6TYN9</accession>
<comment type="caution">
    <text evidence="8">The sequence shown here is derived from an EMBL/GenBank/DDBJ whole genome shotgun (WGS) entry which is preliminary data.</text>
</comment>
<dbReference type="RefSeq" id="WP_349246058.1">
    <property type="nucleotide sequence ID" value="NZ_JASCXX010000023.1"/>
</dbReference>
<dbReference type="SUPFAM" id="SSF88946">
    <property type="entry name" value="Sigma2 domain of RNA polymerase sigma factors"/>
    <property type="match status" value="1"/>
</dbReference>
<evidence type="ECO:0000313" key="9">
    <source>
        <dbReference type="Proteomes" id="UP001431776"/>
    </source>
</evidence>
<dbReference type="Proteomes" id="UP001431776">
    <property type="component" value="Unassembled WGS sequence"/>
</dbReference>
<dbReference type="SUPFAM" id="SSF88659">
    <property type="entry name" value="Sigma3 and sigma4 domains of RNA polymerase sigma factors"/>
    <property type="match status" value="1"/>
</dbReference>
<keyword evidence="5" id="KW-0804">Transcription</keyword>
<evidence type="ECO:0000313" key="8">
    <source>
        <dbReference type="EMBL" id="MDI6450647.1"/>
    </source>
</evidence>
<dbReference type="PANTHER" id="PTHR43133">
    <property type="entry name" value="RNA POLYMERASE ECF-TYPE SIGMA FACTO"/>
    <property type="match status" value="1"/>
</dbReference>
<proteinExistence type="inferred from homology"/>
<keyword evidence="2" id="KW-0805">Transcription regulation</keyword>
<dbReference type="GO" id="GO:0016987">
    <property type="term" value="F:sigma factor activity"/>
    <property type="evidence" value="ECO:0007669"/>
    <property type="project" value="UniProtKB-KW"/>
</dbReference>
<sequence>MKPNGTQLDLNLIRRAQNGCRDSVSRLCRVSERRLHAYIYRMTLDFHLTQDLCQETLLEMVEHLSELRIPHAPAFWAWLYKIALNKIRQHIRQTRHTLVRQSIDSLDDAALAERLSEAGVSACDRLIQQEVVQAVVRSMAVLKLNYRSVLLLRCFHDLSYGQIAEVMGGTQLRARLLFLRAKKSLRQQLGRNGLGHMHLVSGLTVFGTVTAGMSRSASAGVLIGQNAMRIGLGATILGTVASKAGLIAAAAVLAVPVSIAMEGWAAPLGRTAPARQTVGAMLGALDGFADPSRVSDSSDPDGWMGIDLKNPGPPLRIDPPSVLVGEPHDEGVAVLLPEDRWVQLQFPDVLHDAPGVDLLVAGAEVRSLPEVAAVSDTNDLFILVPGPTAPRSSGVTVVPYDLAQVPPGVKLAAVRIRGLADDNAQGGFQLVRVQARTAPGPSAQTAHLLP</sequence>
<dbReference type="Pfam" id="PF04542">
    <property type="entry name" value="Sigma70_r2"/>
    <property type="match status" value="1"/>
</dbReference>
<dbReference type="Gene3D" id="1.10.1740.10">
    <property type="match status" value="1"/>
</dbReference>
<dbReference type="GO" id="GO:0003677">
    <property type="term" value="F:DNA binding"/>
    <property type="evidence" value="ECO:0007669"/>
    <property type="project" value="UniProtKB-KW"/>
</dbReference>
<protein>
    <submittedName>
        <fullName evidence="8">Sigma-70 family RNA polymerase sigma factor</fullName>
    </submittedName>
</protein>
<dbReference type="InterPro" id="IPR013325">
    <property type="entry name" value="RNA_pol_sigma_r2"/>
</dbReference>
<dbReference type="InterPro" id="IPR036388">
    <property type="entry name" value="WH-like_DNA-bd_sf"/>
</dbReference>
<dbReference type="InterPro" id="IPR007627">
    <property type="entry name" value="RNA_pol_sigma70_r2"/>
</dbReference>
<name>A0AAW6TYN9_9BACT</name>
<feature type="domain" description="RNA polymerase sigma factor 70 region 4 type 2" evidence="7">
    <location>
        <begin position="134"/>
        <end position="183"/>
    </location>
</feature>
<dbReference type="InterPro" id="IPR013324">
    <property type="entry name" value="RNA_pol_sigma_r3/r4-like"/>
</dbReference>
<keyword evidence="3" id="KW-0731">Sigma factor</keyword>
<dbReference type="GO" id="GO:0006352">
    <property type="term" value="P:DNA-templated transcription initiation"/>
    <property type="evidence" value="ECO:0007669"/>
    <property type="project" value="InterPro"/>
</dbReference>
<organism evidence="8 9">
    <name type="scientific">Anaerobaca lacustris</name>
    <dbReference type="NCBI Taxonomy" id="3044600"/>
    <lineage>
        <taxon>Bacteria</taxon>
        <taxon>Pseudomonadati</taxon>
        <taxon>Planctomycetota</taxon>
        <taxon>Phycisphaerae</taxon>
        <taxon>Sedimentisphaerales</taxon>
        <taxon>Anaerobacaceae</taxon>
        <taxon>Anaerobaca</taxon>
    </lineage>
</organism>
<evidence type="ECO:0000259" key="6">
    <source>
        <dbReference type="Pfam" id="PF04542"/>
    </source>
</evidence>
<dbReference type="InterPro" id="IPR013249">
    <property type="entry name" value="RNA_pol_sigma70_r4_t2"/>
</dbReference>
<dbReference type="EMBL" id="JASCXX010000023">
    <property type="protein sequence ID" value="MDI6450647.1"/>
    <property type="molecule type" value="Genomic_DNA"/>
</dbReference>
<dbReference type="Pfam" id="PF08281">
    <property type="entry name" value="Sigma70_r4_2"/>
    <property type="match status" value="1"/>
</dbReference>
<gene>
    <name evidence="8" type="ORF">QJ522_16435</name>
</gene>
<evidence type="ECO:0000256" key="5">
    <source>
        <dbReference type="ARBA" id="ARBA00023163"/>
    </source>
</evidence>
<dbReference type="AlphaFoldDB" id="A0AAW6TYN9"/>
<evidence type="ECO:0000256" key="3">
    <source>
        <dbReference type="ARBA" id="ARBA00023082"/>
    </source>
</evidence>
<reference evidence="8" key="1">
    <citation type="submission" date="2023-05" db="EMBL/GenBank/DDBJ databases">
        <title>Anaerotaeda fermentans gen. nov., sp. nov., a novel anaerobic planctomycete of the new family within the order Sedimentisphaerales isolated from Taman Peninsula, Russia.</title>
        <authorList>
            <person name="Khomyakova M.A."/>
            <person name="Merkel A.Y."/>
            <person name="Slobodkin A.I."/>
        </authorList>
    </citation>
    <scope>NUCLEOTIDE SEQUENCE</scope>
    <source>
        <strain evidence="8">M17dextr</strain>
    </source>
</reference>
<evidence type="ECO:0000256" key="1">
    <source>
        <dbReference type="ARBA" id="ARBA00010641"/>
    </source>
</evidence>
<evidence type="ECO:0000256" key="2">
    <source>
        <dbReference type="ARBA" id="ARBA00023015"/>
    </source>
</evidence>